<keyword evidence="2" id="KW-1185">Reference proteome</keyword>
<evidence type="ECO:0000313" key="1">
    <source>
        <dbReference type="EMBL" id="KAK9970574.1"/>
    </source>
</evidence>
<evidence type="ECO:0000313" key="2">
    <source>
        <dbReference type="Proteomes" id="UP001479290"/>
    </source>
</evidence>
<comment type="caution">
    <text evidence="1">The sequence shown here is derived from an EMBL/GenBank/DDBJ whole genome shotgun (WGS) entry which is preliminary data.</text>
</comment>
<dbReference type="Proteomes" id="UP001479290">
    <property type="component" value="Unassembled WGS sequence"/>
</dbReference>
<dbReference type="EMBL" id="JAWDJR010000008">
    <property type="protein sequence ID" value="KAK9970574.1"/>
    <property type="molecule type" value="Genomic_DNA"/>
</dbReference>
<gene>
    <name evidence="1" type="ORF">ABG768_026507</name>
</gene>
<organism evidence="1 2">
    <name type="scientific">Culter alburnus</name>
    <name type="common">Topmouth culter</name>
    <dbReference type="NCBI Taxonomy" id="194366"/>
    <lineage>
        <taxon>Eukaryota</taxon>
        <taxon>Metazoa</taxon>
        <taxon>Chordata</taxon>
        <taxon>Craniata</taxon>
        <taxon>Vertebrata</taxon>
        <taxon>Euteleostomi</taxon>
        <taxon>Actinopterygii</taxon>
        <taxon>Neopterygii</taxon>
        <taxon>Teleostei</taxon>
        <taxon>Ostariophysi</taxon>
        <taxon>Cypriniformes</taxon>
        <taxon>Xenocyprididae</taxon>
        <taxon>Xenocypridinae</taxon>
        <taxon>Culter</taxon>
    </lineage>
</organism>
<proteinExistence type="predicted"/>
<protein>
    <submittedName>
        <fullName evidence="1">Uncharacterized protein</fullName>
    </submittedName>
</protein>
<dbReference type="AlphaFoldDB" id="A0AAW2AD36"/>
<feature type="non-terminal residue" evidence="1">
    <location>
        <position position="1"/>
    </location>
</feature>
<name>A0AAW2AD36_CULAL</name>
<sequence length="59" mass="6479">RNIAAVSITPKAGPWTAPQHFTGSEVSDTKQRHGCRLIITLTLHQSLCIRGLLKASRQL</sequence>
<accession>A0AAW2AD36</accession>
<reference evidence="1 2" key="1">
    <citation type="submission" date="2024-05" db="EMBL/GenBank/DDBJ databases">
        <title>A high-quality chromosomal-level genome assembly of Topmouth culter (Culter alburnus).</title>
        <authorList>
            <person name="Zhao H."/>
        </authorList>
    </citation>
    <scope>NUCLEOTIDE SEQUENCE [LARGE SCALE GENOMIC DNA]</scope>
    <source>
        <strain evidence="1">CATC2023</strain>
        <tissue evidence="1">Muscle</tissue>
    </source>
</reference>